<name>A0A5C5X829_9PLAN</name>
<reference evidence="2 3" key="1">
    <citation type="submission" date="2019-02" db="EMBL/GenBank/DDBJ databases">
        <title>Deep-cultivation of Planctomycetes and their phenomic and genomic characterization uncovers novel biology.</title>
        <authorList>
            <person name="Wiegand S."/>
            <person name="Jogler M."/>
            <person name="Boedeker C."/>
            <person name="Pinto D."/>
            <person name="Vollmers J."/>
            <person name="Rivas-Marin E."/>
            <person name="Kohn T."/>
            <person name="Peeters S.H."/>
            <person name="Heuer A."/>
            <person name="Rast P."/>
            <person name="Oberbeckmann S."/>
            <person name="Bunk B."/>
            <person name="Jeske O."/>
            <person name="Meyerdierks A."/>
            <person name="Storesund J.E."/>
            <person name="Kallscheuer N."/>
            <person name="Luecker S."/>
            <person name="Lage O.M."/>
            <person name="Pohl T."/>
            <person name="Merkel B.J."/>
            <person name="Hornburger P."/>
            <person name="Mueller R.-W."/>
            <person name="Bruemmer F."/>
            <person name="Labrenz M."/>
            <person name="Spormann A.M."/>
            <person name="Op Den Camp H."/>
            <person name="Overmann J."/>
            <person name="Amann R."/>
            <person name="Jetten M.S.M."/>
            <person name="Mascher T."/>
            <person name="Medema M.H."/>
            <person name="Devos D.P."/>
            <person name="Kaster A.-K."/>
            <person name="Ovreas L."/>
            <person name="Rohde M."/>
            <person name="Galperin M.Y."/>
            <person name="Jogler C."/>
        </authorList>
    </citation>
    <scope>NUCLEOTIDE SEQUENCE [LARGE SCALE GENOMIC DNA]</scope>
    <source>
        <strain evidence="2 3">KOR42</strain>
    </source>
</reference>
<feature type="region of interest" description="Disordered" evidence="1">
    <location>
        <begin position="93"/>
        <end position="158"/>
    </location>
</feature>
<dbReference type="EMBL" id="SIHI01000001">
    <property type="protein sequence ID" value="TWT58285.1"/>
    <property type="molecule type" value="Genomic_DNA"/>
</dbReference>
<evidence type="ECO:0000313" key="3">
    <source>
        <dbReference type="Proteomes" id="UP000317243"/>
    </source>
</evidence>
<gene>
    <name evidence="2" type="ORF">KOR42_16590</name>
</gene>
<proteinExistence type="predicted"/>
<evidence type="ECO:0000256" key="1">
    <source>
        <dbReference type="SAM" id="MobiDB-lite"/>
    </source>
</evidence>
<dbReference type="PROSITE" id="PS51257">
    <property type="entry name" value="PROKAR_LIPOPROTEIN"/>
    <property type="match status" value="1"/>
</dbReference>
<dbReference type="Proteomes" id="UP000317243">
    <property type="component" value="Unassembled WGS sequence"/>
</dbReference>
<sequence>MPVRLLILSTLLMAGCGGGDANQVPVYKVTGKVIMFGTPLSDASVSFSPKDKQPVATGRTDINGEFELTTYEYGDGAAEGNYAVLIDKAGAVAGAGDTGGDDEHSADVNFDPGASGEHEDGESSKSLVPPDYNDSSKTPLSATVTTDESQNVFEFTIN</sequence>
<evidence type="ECO:0008006" key="4">
    <source>
        <dbReference type="Google" id="ProtNLM"/>
    </source>
</evidence>
<keyword evidence="3" id="KW-1185">Reference proteome</keyword>
<protein>
    <recommendedName>
        <fullName evidence="4">Carboxypeptidase regulatory-like domain-containing protein</fullName>
    </recommendedName>
</protein>
<comment type="caution">
    <text evidence="2">The sequence shown here is derived from an EMBL/GenBank/DDBJ whole genome shotgun (WGS) entry which is preliminary data.</text>
</comment>
<dbReference type="RefSeq" id="WP_146508562.1">
    <property type="nucleotide sequence ID" value="NZ_SIHI01000001.1"/>
</dbReference>
<accession>A0A5C5X829</accession>
<evidence type="ECO:0000313" key="2">
    <source>
        <dbReference type="EMBL" id="TWT58285.1"/>
    </source>
</evidence>
<organism evidence="2 3">
    <name type="scientific">Thalassoglobus neptunius</name>
    <dbReference type="NCBI Taxonomy" id="1938619"/>
    <lineage>
        <taxon>Bacteria</taxon>
        <taxon>Pseudomonadati</taxon>
        <taxon>Planctomycetota</taxon>
        <taxon>Planctomycetia</taxon>
        <taxon>Planctomycetales</taxon>
        <taxon>Planctomycetaceae</taxon>
        <taxon>Thalassoglobus</taxon>
    </lineage>
</organism>
<dbReference type="OrthoDB" id="286087at2"/>
<dbReference type="AlphaFoldDB" id="A0A5C5X829"/>
<feature type="compositionally biased region" description="Polar residues" evidence="1">
    <location>
        <begin position="133"/>
        <end position="158"/>
    </location>
</feature>